<sequence length="394" mass="42789">MSVGYKLLSDYDPHVLNPAFDLDGNSLDGNPNSVLDTNYSVPSNAAPIPTKESPTVYTQISPPPRSSLFVVSSLVAGSDRNAAAPDDHHFTPRTIDSRPRKKRTVNQSTSAGAPPNFAPFAPFSSPITPSSFNLPITTASDSYTPTAAASPVPSSSKITKPKPKTAMPLAKITTANGSTRIAGHAPELDTAPPVTARLPPCEMSAAELLYLFPNHTQWPKVMLRLLGSGWTVSDMASAAMYARAIVDDKVHKRRCAAMRYQTSEAGRAEFNDPTWTQTKAAPGQVSVVTDYDVSTYIPRHRKHLITIKLLDVARGVQWWPATSDRGIVSQVVRFARDNPVLCVDFTTDDIPTVATQQGFVMPRDASRSDWDTLCLHNFRTALNSVKTRMAKGTL</sequence>
<feature type="region of interest" description="Disordered" evidence="1">
    <location>
        <begin position="144"/>
        <end position="165"/>
    </location>
</feature>
<evidence type="ECO:0000313" key="3">
    <source>
        <dbReference type="Proteomes" id="UP001274830"/>
    </source>
</evidence>
<feature type="compositionally biased region" description="Low complexity" evidence="1">
    <location>
        <begin position="110"/>
        <end position="120"/>
    </location>
</feature>
<name>A0AAE0TUL3_9PEZI</name>
<protein>
    <submittedName>
        <fullName evidence="2">Uncharacterized protein</fullName>
    </submittedName>
</protein>
<proteinExistence type="predicted"/>
<dbReference type="EMBL" id="JAUTXT010000041">
    <property type="protein sequence ID" value="KAK3671588.1"/>
    <property type="molecule type" value="Genomic_DNA"/>
</dbReference>
<organism evidence="2 3">
    <name type="scientific">Recurvomyces mirabilis</name>
    <dbReference type="NCBI Taxonomy" id="574656"/>
    <lineage>
        <taxon>Eukaryota</taxon>
        <taxon>Fungi</taxon>
        <taxon>Dikarya</taxon>
        <taxon>Ascomycota</taxon>
        <taxon>Pezizomycotina</taxon>
        <taxon>Dothideomycetes</taxon>
        <taxon>Dothideomycetidae</taxon>
        <taxon>Mycosphaerellales</taxon>
        <taxon>Teratosphaeriaceae</taxon>
        <taxon>Recurvomyces</taxon>
    </lineage>
</organism>
<gene>
    <name evidence="2" type="ORF">LTR78_008511</name>
</gene>
<feature type="compositionally biased region" description="Low complexity" evidence="1">
    <location>
        <begin position="144"/>
        <end position="158"/>
    </location>
</feature>
<comment type="caution">
    <text evidence="2">The sequence shown here is derived from an EMBL/GenBank/DDBJ whole genome shotgun (WGS) entry which is preliminary data.</text>
</comment>
<feature type="compositionally biased region" description="Basic and acidic residues" evidence="1">
    <location>
        <begin position="85"/>
        <end position="98"/>
    </location>
</feature>
<evidence type="ECO:0000313" key="2">
    <source>
        <dbReference type="EMBL" id="KAK3671588.1"/>
    </source>
</evidence>
<feature type="region of interest" description="Disordered" evidence="1">
    <location>
        <begin position="80"/>
        <end position="120"/>
    </location>
</feature>
<accession>A0AAE0TUL3</accession>
<evidence type="ECO:0000256" key="1">
    <source>
        <dbReference type="SAM" id="MobiDB-lite"/>
    </source>
</evidence>
<dbReference type="Proteomes" id="UP001274830">
    <property type="component" value="Unassembled WGS sequence"/>
</dbReference>
<keyword evidence="3" id="KW-1185">Reference proteome</keyword>
<dbReference type="AlphaFoldDB" id="A0AAE0TUL3"/>
<reference evidence="2" key="1">
    <citation type="submission" date="2023-07" db="EMBL/GenBank/DDBJ databases">
        <title>Black Yeasts Isolated from many extreme environments.</title>
        <authorList>
            <person name="Coleine C."/>
            <person name="Stajich J.E."/>
            <person name="Selbmann L."/>
        </authorList>
    </citation>
    <scope>NUCLEOTIDE SEQUENCE</scope>
    <source>
        <strain evidence="2">CCFEE 5485</strain>
    </source>
</reference>